<dbReference type="GO" id="GO:0004176">
    <property type="term" value="F:ATP-dependent peptidase activity"/>
    <property type="evidence" value="ECO:0007669"/>
    <property type="project" value="InterPro"/>
</dbReference>
<organism evidence="2 3">
    <name type="scientific">Vitis vinifera</name>
    <name type="common">Grape</name>
    <dbReference type="NCBI Taxonomy" id="29760"/>
    <lineage>
        <taxon>Eukaryota</taxon>
        <taxon>Viridiplantae</taxon>
        <taxon>Streptophyta</taxon>
        <taxon>Embryophyta</taxon>
        <taxon>Tracheophyta</taxon>
        <taxon>Spermatophyta</taxon>
        <taxon>Magnoliopsida</taxon>
        <taxon>eudicotyledons</taxon>
        <taxon>Gunneridae</taxon>
        <taxon>Pentapetalae</taxon>
        <taxon>rosids</taxon>
        <taxon>Vitales</taxon>
        <taxon>Vitaceae</taxon>
        <taxon>Viteae</taxon>
        <taxon>Vitis</taxon>
    </lineage>
</organism>
<dbReference type="PANTHER" id="PTHR23076">
    <property type="entry name" value="METALLOPROTEASE M41 FTSH"/>
    <property type="match status" value="1"/>
</dbReference>
<dbReference type="InterPro" id="IPR037219">
    <property type="entry name" value="Peptidase_M41-like"/>
</dbReference>
<dbReference type="SUPFAM" id="SSF140990">
    <property type="entry name" value="FtsH protease domain-like"/>
    <property type="match status" value="1"/>
</dbReference>
<dbReference type="Pfam" id="PF01434">
    <property type="entry name" value="Peptidase_M41"/>
    <property type="match status" value="1"/>
</dbReference>
<dbReference type="GO" id="GO:0006508">
    <property type="term" value="P:proteolysis"/>
    <property type="evidence" value="ECO:0007669"/>
    <property type="project" value="UniProtKB-KW"/>
</dbReference>
<proteinExistence type="predicted"/>
<comment type="caution">
    <text evidence="2">The sequence shown here is derived from an EMBL/GenBank/DDBJ whole genome shotgun (WGS) entry which is preliminary data.</text>
</comment>
<evidence type="ECO:0000313" key="2">
    <source>
        <dbReference type="EMBL" id="RVW26931.1"/>
    </source>
</evidence>
<keyword evidence="2" id="KW-0645">Protease</keyword>
<dbReference type="Gene3D" id="1.20.58.760">
    <property type="entry name" value="Peptidase M41"/>
    <property type="match status" value="1"/>
</dbReference>
<dbReference type="InterPro" id="IPR000642">
    <property type="entry name" value="Peptidase_M41"/>
</dbReference>
<dbReference type="GO" id="GO:0005524">
    <property type="term" value="F:ATP binding"/>
    <property type="evidence" value="ECO:0007669"/>
    <property type="project" value="InterPro"/>
</dbReference>
<evidence type="ECO:0000313" key="3">
    <source>
        <dbReference type="Proteomes" id="UP000288805"/>
    </source>
</evidence>
<dbReference type="Proteomes" id="UP000288805">
    <property type="component" value="Unassembled WGS sequence"/>
</dbReference>
<keyword evidence="2" id="KW-0378">Hydrolase</keyword>
<reference evidence="2 3" key="1">
    <citation type="journal article" date="2018" name="PLoS Genet.">
        <title>Population sequencing reveals clonal diversity and ancestral inbreeding in the grapevine cultivar Chardonnay.</title>
        <authorList>
            <person name="Roach M.J."/>
            <person name="Johnson D.L."/>
            <person name="Bohlmann J."/>
            <person name="van Vuuren H.J."/>
            <person name="Jones S.J."/>
            <person name="Pretorius I.S."/>
            <person name="Schmidt S.A."/>
            <person name="Borneman A.R."/>
        </authorList>
    </citation>
    <scope>NUCLEOTIDE SEQUENCE [LARGE SCALE GENOMIC DNA]</scope>
    <source>
        <strain evidence="3">cv. Chardonnay</strain>
        <tissue evidence="2">Leaf</tissue>
    </source>
</reference>
<dbReference type="PANTHER" id="PTHR23076:SF56">
    <property type="entry name" value="INACTIVE ATP-DEPENDENT ZINC METALLOPROTEASE FTSHI 2, CHLOROPLASTIC-RELATED"/>
    <property type="match status" value="1"/>
</dbReference>
<sequence length="306" mass="35114">MVKSRKSLTFPLFFDDPLITIPSFPHSVEEFQDLTFKGLRRSEITTDDLLQAAQIEERGMLDRKERSPEMWKRVAINEAAMAVVAVNFPDLKNIEFVWYLKRLTLSDCPFGPFPSTLVLQVTISPRAGRELGYVRMKMDHIKFKEGMLSRQSLLDHITVQLAPRAADEIWYGEDQLSTIWAETADNARSAARTFVLGGLSEKHQGLSSFWVADRINDIDLEALRILEVCYERAKEILKQNRKLMDAVVDELVQKKSLTKQEFFCLVEVHGSLKPMPPNILDIRAAKRIQFQERMMSLREAAVGKNI</sequence>
<feature type="domain" description="Peptidase M41" evidence="1">
    <location>
        <begin position="117"/>
        <end position="262"/>
    </location>
</feature>
<dbReference type="AlphaFoldDB" id="A0A438CUR8"/>
<dbReference type="GO" id="GO:0004222">
    <property type="term" value="F:metalloendopeptidase activity"/>
    <property type="evidence" value="ECO:0007669"/>
    <property type="project" value="InterPro"/>
</dbReference>
<accession>A0A438CUR8</accession>
<gene>
    <name evidence="2" type="primary">FTSHI2_0</name>
    <name evidence="2" type="ORF">CK203_103653</name>
</gene>
<name>A0A438CUR8_VITVI</name>
<evidence type="ECO:0000259" key="1">
    <source>
        <dbReference type="Pfam" id="PF01434"/>
    </source>
</evidence>
<dbReference type="EMBL" id="QGNW01001974">
    <property type="protein sequence ID" value="RVW26931.1"/>
    <property type="molecule type" value="Genomic_DNA"/>
</dbReference>
<keyword evidence="2" id="KW-0482">Metalloprotease</keyword>
<protein>
    <submittedName>
        <fullName evidence="2">Putative inactive ATP-dependent zinc metalloprotease FTSHI 2, chloroplastic</fullName>
    </submittedName>
</protein>